<accession>A0A1K0JAM5</accession>
<dbReference type="GO" id="GO:0032259">
    <property type="term" value="P:methylation"/>
    <property type="evidence" value="ECO:0007669"/>
    <property type="project" value="UniProtKB-KW"/>
</dbReference>
<dbReference type="FunFam" id="4.10.1250.10:FF:000001">
    <property type="entry name" value="Aminomethyltransferase"/>
    <property type="match status" value="1"/>
</dbReference>
<dbReference type="SUPFAM" id="SSF101790">
    <property type="entry name" value="Aminomethyltransferase beta-barrel domain"/>
    <property type="match status" value="1"/>
</dbReference>
<dbReference type="GO" id="GO:0019464">
    <property type="term" value="P:glycine decarboxylation via glycine cleavage system"/>
    <property type="evidence" value="ECO:0007669"/>
    <property type="project" value="UniProtKB-UniRule"/>
</dbReference>
<dbReference type="Gene3D" id="3.30.1360.120">
    <property type="entry name" value="Probable tRNA modification gtpase trme, domain 1"/>
    <property type="match status" value="1"/>
</dbReference>
<evidence type="ECO:0000256" key="2">
    <source>
        <dbReference type="ARBA" id="ARBA00012616"/>
    </source>
</evidence>
<dbReference type="InterPro" id="IPR006223">
    <property type="entry name" value="GcvT"/>
</dbReference>
<dbReference type="Gene3D" id="4.10.1250.10">
    <property type="entry name" value="Aminomethyltransferase fragment"/>
    <property type="match status" value="1"/>
</dbReference>
<evidence type="ECO:0000313" key="11">
    <source>
        <dbReference type="EMBL" id="SCU76172.1"/>
    </source>
</evidence>
<evidence type="ECO:0000259" key="9">
    <source>
        <dbReference type="Pfam" id="PF01571"/>
    </source>
</evidence>
<dbReference type="GO" id="GO:0005829">
    <property type="term" value="C:cytosol"/>
    <property type="evidence" value="ECO:0007669"/>
    <property type="project" value="TreeGrafter"/>
</dbReference>
<comment type="function">
    <text evidence="7">The glycine cleavage system catalyzes the degradation of glycine.</text>
</comment>
<evidence type="ECO:0000256" key="8">
    <source>
        <dbReference type="PIRSR" id="PIRSR006487-1"/>
    </source>
</evidence>
<dbReference type="AlphaFoldDB" id="A0A1K0JAM5"/>
<dbReference type="GO" id="GO:0005960">
    <property type="term" value="C:glycine cleavage complex"/>
    <property type="evidence" value="ECO:0007669"/>
    <property type="project" value="InterPro"/>
</dbReference>
<dbReference type="Gene3D" id="2.40.30.110">
    <property type="entry name" value="Aminomethyltransferase beta-barrel domains"/>
    <property type="match status" value="1"/>
</dbReference>
<dbReference type="GO" id="GO:0008483">
    <property type="term" value="F:transaminase activity"/>
    <property type="evidence" value="ECO:0007669"/>
    <property type="project" value="UniProtKB-KW"/>
</dbReference>
<dbReference type="NCBIfam" id="TIGR00528">
    <property type="entry name" value="gcvT"/>
    <property type="match status" value="1"/>
</dbReference>
<keyword evidence="11" id="KW-0489">Methyltransferase</keyword>
<dbReference type="GO" id="GO:0008168">
    <property type="term" value="F:methyltransferase activity"/>
    <property type="evidence" value="ECO:0007669"/>
    <property type="project" value="UniProtKB-KW"/>
</dbReference>
<organism evidence="11">
    <name type="scientific">Cupriavidus necator</name>
    <name type="common">Alcaligenes eutrophus</name>
    <name type="synonym">Ralstonia eutropha</name>
    <dbReference type="NCBI Taxonomy" id="106590"/>
    <lineage>
        <taxon>Bacteria</taxon>
        <taxon>Pseudomonadati</taxon>
        <taxon>Pseudomonadota</taxon>
        <taxon>Betaproteobacteria</taxon>
        <taxon>Burkholderiales</taxon>
        <taxon>Burkholderiaceae</taxon>
        <taxon>Cupriavidus</taxon>
    </lineage>
</organism>
<dbReference type="EMBL" id="FMSH01000201">
    <property type="protein sequence ID" value="SCU76172.1"/>
    <property type="molecule type" value="Genomic_DNA"/>
</dbReference>
<dbReference type="Gene3D" id="3.30.70.1400">
    <property type="entry name" value="Aminomethyltransferase beta-barrel domains"/>
    <property type="match status" value="1"/>
</dbReference>
<gene>
    <name evidence="7 11" type="primary">gcvT</name>
    <name evidence="11" type="ORF">CNECB9_280003</name>
</gene>
<keyword evidence="3 7" id="KW-0032">Aminotransferase</keyword>
<dbReference type="InterPro" id="IPR028896">
    <property type="entry name" value="GcvT/YgfZ/DmdA"/>
</dbReference>
<evidence type="ECO:0000256" key="1">
    <source>
        <dbReference type="ARBA" id="ARBA00008609"/>
    </source>
</evidence>
<evidence type="ECO:0000256" key="7">
    <source>
        <dbReference type="HAMAP-Rule" id="MF_00259"/>
    </source>
</evidence>
<evidence type="ECO:0000256" key="6">
    <source>
        <dbReference type="ARBA" id="ARBA00047665"/>
    </source>
</evidence>
<dbReference type="InterPro" id="IPR013977">
    <property type="entry name" value="GcvT_C"/>
</dbReference>
<name>A0A1K0JAM5_CUPNE</name>
<dbReference type="GO" id="GO:0004047">
    <property type="term" value="F:aminomethyltransferase activity"/>
    <property type="evidence" value="ECO:0007669"/>
    <property type="project" value="UniProtKB-UniRule"/>
</dbReference>
<dbReference type="HAMAP" id="MF_00259">
    <property type="entry name" value="GcvT"/>
    <property type="match status" value="1"/>
</dbReference>
<dbReference type="InterPro" id="IPR022903">
    <property type="entry name" value="GcvT_bac"/>
</dbReference>
<dbReference type="SUPFAM" id="SSF103025">
    <property type="entry name" value="Folate-binding domain"/>
    <property type="match status" value="1"/>
</dbReference>
<evidence type="ECO:0000256" key="4">
    <source>
        <dbReference type="ARBA" id="ARBA00022679"/>
    </source>
</evidence>
<dbReference type="EC" id="2.1.2.10" evidence="2 7"/>
<dbReference type="RefSeq" id="WP_340525425.1">
    <property type="nucleotide sequence ID" value="NZ_FMSH01000201.1"/>
</dbReference>
<dbReference type="Pfam" id="PF01571">
    <property type="entry name" value="GCV_T"/>
    <property type="match status" value="1"/>
</dbReference>
<dbReference type="FunFam" id="3.30.70.1400:FF:000001">
    <property type="entry name" value="Aminomethyltransferase"/>
    <property type="match status" value="1"/>
</dbReference>
<protein>
    <recommendedName>
        <fullName evidence="2 7">Aminomethyltransferase</fullName>
        <ecNumber evidence="2 7">2.1.2.10</ecNumber>
    </recommendedName>
    <alternativeName>
        <fullName evidence="5 7">Glycine cleavage system T protein</fullName>
    </alternativeName>
</protein>
<evidence type="ECO:0000256" key="5">
    <source>
        <dbReference type="ARBA" id="ARBA00031395"/>
    </source>
</evidence>
<dbReference type="PANTHER" id="PTHR43757">
    <property type="entry name" value="AMINOMETHYLTRANSFERASE"/>
    <property type="match status" value="1"/>
</dbReference>
<dbReference type="NCBIfam" id="NF001567">
    <property type="entry name" value="PRK00389.1"/>
    <property type="match status" value="1"/>
</dbReference>
<comment type="catalytic activity">
    <reaction evidence="6 7">
        <text>N(6)-[(R)-S(8)-aminomethyldihydrolipoyl]-L-lysyl-[protein] + (6S)-5,6,7,8-tetrahydrofolate = N(6)-[(R)-dihydrolipoyl]-L-lysyl-[protein] + (6R)-5,10-methylene-5,6,7,8-tetrahydrofolate + NH4(+)</text>
        <dbReference type="Rhea" id="RHEA:16945"/>
        <dbReference type="Rhea" id="RHEA-COMP:10475"/>
        <dbReference type="Rhea" id="RHEA-COMP:10492"/>
        <dbReference type="ChEBI" id="CHEBI:15636"/>
        <dbReference type="ChEBI" id="CHEBI:28938"/>
        <dbReference type="ChEBI" id="CHEBI:57453"/>
        <dbReference type="ChEBI" id="CHEBI:83100"/>
        <dbReference type="ChEBI" id="CHEBI:83143"/>
        <dbReference type="EC" id="2.1.2.10"/>
    </reaction>
</comment>
<feature type="domain" description="Aminomethyltransferase C-terminal" evidence="10">
    <location>
        <begin position="292"/>
        <end position="367"/>
    </location>
</feature>
<comment type="similarity">
    <text evidence="1 7">Belongs to the GcvT family.</text>
</comment>
<comment type="subunit">
    <text evidence="7">The glycine cleavage system is composed of four proteins: P, T, L and H.</text>
</comment>
<feature type="binding site" evidence="8">
    <location>
        <position position="211"/>
    </location>
    <ligand>
        <name>substrate</name>
    </ligand>
</feature>
<dbReference type="InterPro" id="IPR029043">
    <property type="entry name" value="GcvT/YgfZ_C"/>
</dbReference>
<sequence length="375" mass="40067">MTLQATPLNAIHRALGARMVDFGGWDMPVNYGSQIEEHNAVRTDAGMFDVSHMCVVDLNGANARSFLRGLLANNVDKLQTPGKALYSCMLDEKGGVIDDLIVYFFAEDRFRLVVNASTALGDIEWIRARNAATGSDLTITPRREDVAPAGAQPLAIVAVQGPNARAKVWSTFPSTQPSDTLKPFNAAVVQDPAIGEIMVARTGYTGEDGFELVVPAENVAAVWEKLNAAGVRPAGLGARDTLRLEAGMNLYGQDMDINTSPLDAGLAWTVDLQSERDFTGKAALAAAGSRHQFLGLILRDKGGVLRAHQKVITPAGDGEITSGTFSPSLSQSIAFARLPKDVAVGDTVQVEIRDRKLNATVVKLPFVRNGKALVS</sequence>
<dbReference type="Pfam" id="PF08669">
    <property type="entry name" value="GCV_T_C"/>
    <property type="match status" value="1"/>
</dbReference>
<evidence type="ECO:0000256" key="3">
    <source>
        <dbReference type="ARBA" id="ARBA00022576"/>
    </source>
</evidence>
<dbReference type="PIRSF" id="PIRSF006487">
    <property type="entry name" value="GcvT"/>
    <property type="match status" value="1"/>
</dbReference>
<dbReference type="InterPro" id="IPR027266">
    <property type="entry name" value="TrmE/GcvT-like"/>
</dbReference>
<dbReference type="InterPro" id="IPR006222">
    <property type="entry name" value="GCVT_N"/>
</dbReference>
<keyword evidence="4 7" id="KW-0808">Transferase</keyword>
<feature type="domain" description="GCVT N-terminal" evidence="9">
    <location>
        <begin position="10"/>
        <end position="273"/>
    </location>
</feature>
<dbReference type="PANTHER" id="PTHR43757:SF2">
    <property type="entry name" value="AMINOMETHYLTRANSFERASE, MITOCHONDRIAL"/>
    <property type="match status" value="1"/>
</dbReference>
<evidence type="ECO:0000259" key="10">
    <source>
        <dbReference type="Pfam" id="PF08669"/>
    </source>
</evidence>
<proteinExistence type="inferred from homology"/>
<reference evidence="11" key="1">
    <citation type="submission" date="2016-09" db="EMBL/GenBank/DDBJ databases">
        <authorList>
            <person name="Capua I."/>
            <person name="De Benedictis P."/>
            <person name="Joannis T."/>
            <person name="Lombin L.H."/>
            <person name="Cattoli G."/>
        </authorList>
    </citation>
    <scope>NUCLEOTIDE SEQUENCE</scope>
    <source>
        <strain evidence="11">B9</strain>
    </source>
</reference>